<feature type="signal peptide" evidence="2">
    <location>
        <begin position="1"/>
        <end position="27"/>
    </location>
</feature>
<name>A0A9P6TB69_9BASI</name>
<keyword evidence="2" id="KW-0732">Signal</keyword>
<dbReference type="EMBL" id="MU167278">
    <property type="protein sequence ID" value="KAG0145345.1"/>
    <property type="molecule type" value="Genomic_DNA"/>
</dbReference>
<dbReference type="PANTHER" id="PTHR35396">
    <property type="entry name" value="SMALL SECRETED PROTEIN"/>
    <property type="match status" value="1"/>
</dbReference>
<dbReference type="Proteomes" id="UP000886653">
    <property type="component" value="Unassembled WGS sequence"/>
</dbReference>
<proteinExistence type="predicted"/>
<dbReference type="AlphaFoldDB" id="A0A9P6TB69"/>
<dbReference type="PANTHER" id="PTHR35396:SF1">
    <property type="entry name" value="SMALL SECRETED PROTEIN"/>
    <property type="match status" value="1"/>
</dbReference>
<feature type="region of interest" description="Disordered" evidence="1">
    <location>
        <begin position="199"/>
        <end position="220"/>
    </location>
</feature>
<sequence>MTSLKSLNVFISLILVLNLSWVKVALSNWDEATGHLQSFKPTDEWLSKNKPFTCTPEIQVAECARNTRNKFPEIQLFAHFITNHADDAFHGCPYGTCCAYEAFPQPDEVEVAFPDEHIFFWHGFGGMSGVGTNLIADPQTGIFGYETRQHPKFILGPPNYRYRENGHDTGYPRYKSVTAGLKAWPKNIYPSSYDKLPGHPKCGTANSPNKDPGQNPKAGKVVYTPVPASAYFPPPPLLIN</sequence>
<reference evidence="3" key="1">
    <citation type="submission" date="2013-11" db="EMBL/GenBank/DDBJ databases">
        <title>Genome sequence of the fusiform rust pathogen reveals effectors for host alternation and coevolution with pine.</title>
        <authorList>
            <consortium name="DOE Joint Genome Institute"/>
            <person name="Smith K."/>
            <person name="Pendleton A."/>
            <person name="Kubisiak T."/>
            <person name="Anderson C."/>
            <person name="Salamov A."/>
            <person name="Aerts A."/>
            <person name="Riley R."/>
            <person name="Clum A."/>
            <person name="Lindquist E."/>
            <person name="Ence D."/>
            <person name="Campbell M."/>
            <person name="Kronenberg Z."/>
            <person name="Feau N."/>
            <person name="Dhillon B."/>
            <person name="Hamelin R."/>
            <person name="Burleigh J."/>
            <person name="Smith J."/>
            <person name="Yandell M."/>
            <person name="Nelson C."/>
            <person name="Grigoriev I."/>
            <person name="Davis J."/>
        </authorList>
    </citation>
    <scope>NUCLEOTIDE SEQUENCE</scope>
    <source>
        <strain evidence="3">G11</strain>
    </source>
</reference>
<feature type="chain" id="PRO_5040502120" description="Secreted protein" evidence="2">
    <location>
        <begin position="28"/>
        <end position="240"/>
    </location>
</feature>
<protein>
    <recommendedName>
        <fullName evidence="5">Secreted protein</fullName>
    </recommendedName>
</protein>
<gene>
    <name evidence="3" type="ORF">CROQUDRAFT_658791</name>
</gene>
<evidence type="ECO:0000313" key="4">
    <source>
        <dbReference type="Proteomes" id="UP000886653"/>
    </source>
</evidence>
<dbReference type="OrthoDB" id="160054at2759"/>
<evidence type="ECO:0000256" key="1">
    <source>
        <dbReference type="SAM" id="MobiDB-lite"/>
    </source>
</evidence>
<accession>A0A9P6TB69</accession>
<evidence type="ECO:0008006" key="5">
    <source>
        <dbReference type="Google" id="ProtNLM"/>
    </source>
</evidence>
<evidence type="ECO:0000256" key="2">
    <source>
        <dbReference type="SAM" id="SignalP"/>
    </source>
</evidence>
<comment type="caution">
    <text evidence="3">The sequence shown here is derived from an EMBL/GenBank/DDBJ whole genome shotgun (WGS) entry which is preliminary data.</text>
</comment>
<organism evidence="3 4">
    <name type="scientific">Cronartium quercuum f. sp. fusiforme G11</name>
    <dbReference type="NCBI Taxonomy" id="708437"/>
    <lineage>
        <taxon>Eukaryota</taxon>
        <taxon>Fungi</taxon>
        <taxon>Dikarya</taxon>
        <taxon>Basidiomycota</taxon>
        <taxon>Pucciniomycotina</taxon>
        <taxon>Pucciniomycetes</taxon>
        <taxon>Pucciniales</taxon>
        <taxon>Coleosporiaceae</taxon>
        <taxon>Cronartium</taxon>
    </lineage>
</organism>
<keyword evidence="4" id="KW-1185">Reference proteome</keyword>
<evidence type="ECO:0000313" key="3">
    <source>
        <dbReference type="EMBL" id="KAG0145345.1"/>
    </source>
</evidence>